<dbReference type="AlphaFoldDB" id="A0A1I0CX54"/>
<keyword evidence="1" id="KW-0472">Membrane</keyword>
<dbReference type="STRING" id="1120990.SAMN03080614_11024"/>
<proteinExistence type="predicted"/>
<name>A0A1I0CX54_9FIRM</name>
<feature type="transmembrane region" description="Helical" evidence="1">
    <location>
        <begin position="6"/>
        <end position="30"/>
    </location>
</feature>
<evidence type="ECO:0000313" key="2">
    <source>
        <dbReference type="EMBL" id="SET24339.1"/>
    </source>
</evidence>
<dbReference type="Proteomes" id="UP000243819">
    <property type="component" value="Unassembled WGS sequence"/>
</dbReference>
<dbReference type="RefSeq" id="WP_091351623.1">
    <property type="nucleotide sequence ID" value="NZ_FOIF01000102.1"/>
</dbReference>
<protein>
    <submittedName>
        <fullName evidence="2">Spore cortex biosynthesis protein YabQ</fullName>
    </submittedName>
</protein>
<keyword evidence="1" id="KW-0812">Transmembrane</keyword>
<keyword evidence="1" id="KW-1133">Transmembrane helix</keyword>
<organism evidence="2 3">
    <name type="scientific">Anaerobranca gottschalkii DSM 13577</name>
    <dbReference type="NCBI Taxonomy" id="1120990"/>
    <lineage>
        <taxon>Bacteria</taxon>
        <taxon>Bacillati</taxon>
        <taxon>Bacillota</taxon>
        <taxon>Clostridia</taxon>
        <taxon>Eubacteriales</taxon>
        <taxon>Proteinivoracaceae</taxon>
        <taxon>Anaerobranca</taxon>
    </lineage>
</organism>
<feature type="transmembrane region" description="Helical" evidence="1">
    <location>
        <begin position="112"/>
        <end position="134"/>
    </location>
</feature>
<dbReference type="InterPro" id="IPR019074">
    <property type="entry name" value="YabQ"/>
</dbReference>
<dbReference type="Pfam" id="PF09578">
    <property type="entry name" value="Spore_YabQ"/>
    <property type="match status" value="1"/>
</dbReference>
<gene>
    <name evidence="2" type="ORF">SAMN03080614_11024</name>
</gene>
<reference evidence="3" key="1">
    <citation type="submission" date="2016-10" db="EMBL/GenBank/DDBJ databases">
        <authorList>
            <person name="Varghese N."/>
            <person name="Submissions S."/>
        </authorList>
    </citation>
    <scope>NUCLEOTIDE SEQUENCE [LARGE SCALE GENOMIC DNA]</scope>
    <source>
        <strain evidence="3">DSM 13577</strain>
    </source>
</reference>
<feature type="transmembrane region" description="Helical" evidence="1">
    <location>
        <begin position="71"/>
        <end position="92"/>
    </location>
</feature>
<sequence length="143" mass="17014">MSVWFQTYVLGVMLIWGVILGIIFDIYRFLVPTHKVKGIVQYLLDFIFWILVIITTFVVFIFANYGEVRLYLIMGMALGFILYIKTLSTLVIKVLKFLRTAFIRIYKFIYKLLLILLSPIIWITSKLFSFIYLLKKFFIKSKK</sequence>
<dbReference type="OrthoDB" id="1685240at2"/>
<feature type="transmembrane region" description="Helical" evidence="1">
    <location>
        <begin position="42"/>
        <end position="65"/>
    </location>
</feature>
<dbReference type="NCBIfam" id="TIGR02893">
    <property type="entry name" value="spore_yabQ"/>
    <property type="match status" value="1"/>
</dbReference>
<evidence type="ECO:0000313" key="3">
    <source>
        <dbReference type="Proteomes" id="UP000243819"/>
    </source>
</evidence>
<keyword evidence="3" id="KW-1185">Reference proteome</keyword>
<dbReference type="EMBL" id="FOIF01000102">
    <property type="protein sequence ID" value="SET24339.1"/>
    <property type="molecule type" value="Genomic_DNA"/>
</dbReference>
<evidence type="ECO:0000256" key="1">
    <source>
        <dbReference type="SAM" id="Phobius"/>
    </source>
</evidence>
<accession>A0A1I0CX54</accession>